<dbReference type="RefSeq" id="XP_029117396.1">
    <property type="nucleotide sequence ID" value="XM_029261563.1"/>
</dbReference>
<dbReference type="OrthoDB" id="273181at2759"/>
<evidence type="ECO:0000259" key="5">
    <source>
        <dbReference type="PROSITE" id="PS50056"/>
    </source>
</evidence>
<dbReference type="PANTHER" id="PTHR46642:SF3">
    <property type="entry name" value="PHOSPHOGLUCAN PHOSPHATASE DSP4, CHLOROPLASTIC"/>
    <property type="match status" value="1"/>
</dbReference>
<dbReference type="SMART" id="SM00195">
    <property type="entry name" value="DSPc"/>
    <property type="match status" value="1"/>
</dbReference>
<dbReference type="InterPro" id="IPR000387">
    <property type="entry name" value="Tyr_Pase_dom"/>
</dbReference>
<dbReference type="Proteomes" id="UP000504607">
    <property type="component" value="Unplaced"/>
</dbReference>
<dbReference type="PROSITE" id="PS50054">
    <property type="entry name" value="TYR_PHOSPHATASE_DUAL"/>
    <property type="match status" value="1"/>
</dbReference>
<dbReference type="PROSITE" id="PS50056">
    <property type="entry name" value="TYR_PHOSPHATASE_2"/>
    <property type="match status" value="1"/>
</dbReference>
<reference evidence="7" key="1">
    <citation type="submission" date="2025-08" db="UniProtKB">
        <authorList>
            <consortium name="RefSeq"/>
        </authorList>
    </citation>
    <scope>IDENTIFICATION</scope>
</reference>
<dbReference type="GO" id="GO:0004721">
    <property type="term" value="F:phosphoprotein phosphatase activity"/>
    <property type="evidence" value="ECO:0007669"/>
    <property type="project" value="UniProtKB-KW"/>
</dbReference>
<evidence type="ECO:0000256" key="3">
    <source>
        <dbReference type="ARBA" id="ARBA00023277"/>
    </source>
</evidence>
<dbReference type="AlphaFoldDB" id="A0A8N4F138"/>
<dbReference type="InterPro" id="IPR052832">
    <property type="entry name" value="Starch-Glucan_Phosphatase"/>
</dbReference>
<gene>
    <name evidence="7" type="primary">LOC105034261</name>
</gene>
<evidence type="ECO:0000313" key="7">
    <source>
        <dbReference type="RefSeq" id="XP_029117396.1"/>
    </source>
</evidence>
<organism evidence="6 7">
    <name type="scientific">Elaeis guineensis var. tenera</name>
    <name type="common">Oil palm</name>
    <dbReference type="NCBI Taxonomy" id="51953"/>
    <lineage>
        <taxon>Eukaryota</taxon>
        <taxon>Viridiplantae</taxon>
        <taxon>Streptophyta</taxon>
        <taxon>Embryophyta</taxon>
        <taxon>Tracheophyta</taxon>
        <taxon>Spermatophyta</taxon>
        <taxon>Magnoliopsida</taxon>
        <taxon>Liliopsida</taxon>
        <taxon>Arecaceae</taxon>
        <taxon>Arecoideae</taxon>
        <taxon>Cocoseae</taxon>
        <taxon>Elaeidinae</taxon>
        <taxon>Elaeis</taxon>
    </lineage>
</organism>
<keyword evidence="2" id="KW-0904">Protein phosphatase</keyword>
<name>A0A8N4F138_ELAGV</name>
<dbReference type="GO" id="GO:0009507">
    <property type="term" value="C:chloroplast"/>
    <property type="evidence" value="ECO:0007669"/>
    <property type="project" value="TreeGrafter"/>
</dbReference>
<dbReference type="GO" id="GO:2001070">
    <property type="term" value="F:starch binding"/>
    <property type="evidence" value="ECO:0007669"/>
    <property type="project" value="TreeGrafter"/>
</dbReference>
<dbReference type="GO" id="GO:0019203">
    <property type="term" value="F:carbohydrate phosphatase activity"/>
    <property type="evidence" value="ECO:0007669"/>
    <property type="project" value="InterPro"/>
</dbReference>
<dbReference type="InterPro" id="IPR029021">
    <property type="entry name" value="Prot-tyrosine_phosphatase-like"/>
</dbReference>
<dbReference type="InterPro" id="IPR045204">
    <property type="entry name" value="DSP_laforin-like"/>
</dbReference>
<dbReference type="SUPFAM" id="SSF52799">
    <property type="entry name" value="(Phosphotyrosine protein) phosphatases II"/>
    <property type="match status" value="1"/>
</dbReference>
<keyword evidence="3" id="KW-0119">Carbohydrate metabolism</keyword>
<dbReference type="CDD" id="cd14526">
    <property type="entry name" value="DSP_laforin-like"/>
    <property type="match status" value="1"/>
</dbReference>
<dbReference type="InterPro" id="IPR020422">
    <property type="entry name" value="TYR_PHOSPHATASE_DUAL_dom"/>
</dbReference>
<dbReference type="Pfam" id="PF00782">
    <property type="entry name" value="DSPc"/>
    <property type="match status" value="1"/>
</dbReference>
<feature type="domain" description="Tyrosine-protein phosphatase" evidence="4">
    <location>
        <begin position="90"/>
        <end position="239"/>
    </location>
</feature>
<proteinExistence type="predicted"/>
<keyword evidence="6" id="KW-1185">Reference proteome</keyword>
<dbReference type="GO" id="GO:0005983">
    <property type="term" value="P:starch catabolic process"/>
    <property type="evidence" value="ECO:0007669"/>
    <property type="project" value="TreeGrafter"/>
</dbReference>
<sequence>MNCLQNLPKPLAPHLQAMRNHSRRPPVLNLQGIVRADLGGNMGMNAFPVPASSTEKSGAGVNDGKSKIYSNNMTQAMGAVLTYRHEVGMNYNFIRPDLIVGSCLQTPSDVDKLHKIGVKNIFCLQEDSDLEYFGVDISAIQEFAIRRDDIEHHRTEIRDFDIFDLRMRLPSVVSKLHKAINHNGGVTYVHCTAGLGRAPAVALAYMYWIQGYKLGEANQLLLVILKIFSPDNVMGIYFG</sequence>
<accession>A0A8N4F138</accession>
<dbReference type="PANTHER" id="PTHR46642">
    <property type="entry name" value="DUAL SPECIFICITY PHOSPHATASE, SUBGROUP, CATALYTIC DOMAIN"/>
    <property type="match status" value="1"/>
</dbReference>
<evidence type="ECO:0000256" key="2">
    <source>
        <dbReference type="ARBA" id="ARBA00022912"/>
    </source>
</evidence>
<evidence type="ECO:0000259" key="4">
    <source>
        <dbReference type="PROSITE" id="PS50054"/>
    </source>
</evidence>
<dbReference type="Gene3D" id="3.90.190.10">
    <property type="entry name" value="Protein tyrosine phosphatase superfamily"/>
    <property type="match status" value="1"/>
</dbReference>
<evidence type="ECO:0000313" key="6">
    <source>
        <dbReference type="Proteomes" id="UP000504607"/>
    </source>
</evidence>
<evidence type="ECO:0000256" key="1">
    <source>
        <dbReference type="ARBA" id="ARBA00022801"/>
    </source>
</evidence>
<protein>
    <submittedName>
        <fullName evidence="7">Phosphoglucan phosphatase DSP4, amyloplastic isoform X3</fullName>
    </submittedName>
</protein>
<feature type="domain" description="Tyrosine specific protein phosphatases" evidence="5">
    <location>
        <begin position="167"/>
        <end position="221"/>
    </location>
</feature>
<keyword evidence="1" id="KW-0378">Hydrolase</keyword>
<dbReference type="InterPro" id="IPR000340">
    <property type="entry name" value="Dual-sp_phosphatase_cat-dom"/>
</dbReference>